<dbReference type="EMBL" id="CACRXK020012033">
    <property type="protein sequence ID" value="CAB4022550.1"/>
    <property type="molecule type" value="Genomic_DNA"/>
</dbReference>
<dbReference type="SUPFAM" id="SSF50978">
    <property type="entry name" value="WD40 repeat-like"/>
    <property type="match status" value="1"/>
</dbReference>
<dbReference type="Proteomes" id="UP001152795">
    <property type="component" value="Unassembled WGS sequence"/>
</dbReference>
<dbReference type="InterPro" id="IPR015943">
    <property type="entry name" value="WD40/YVTN_repeat-like_dom_sf"/>
</dbReference>
<evidence type="ECO:0000313" key="2">
    <source>
        <dbReference type="Proteomes" id="UP001152795"/>
    </source>
</evidence>
<dbReference type="AlphaFoldDB" id="A0A7D9J5X4"/>
<evidence type="ECO:0000313" key="1">
    <source>
        <dbReference type="EMBL" id="CAB4022550.1"/>
    </source>
</evidence>
<protein>
    <submittedName>
        <fullName evidence="1">WD40 repeat domain-containing</fullName>
    </submittedName>
</protein>
<sequence>MWVYRINAAGIVGAYRFDGRGIAALHVVEDSLVGAGWDYDRIRFVKWSLNEVLKTSFIEDGPYYEGRRINNASNHTATTVGDSLLIWNFQTGATLCKVLGHTQYPSPFFRISALAFVPGGEFILTGQRIYNTLKLWNLRNGRFVEEFHFDQRVEAIACASNGIVCVGLNDGQVCFLRFNNLSSQSGQLDL</sequence>
<organism evidence="1 2">
    <name type="scientific">Paramuricea clavata</name>
    <name type="common">Red gorgonian</name>
    <name type="synonym">Violescent sea-whip</name>
    <dbReference type="NCBI Taxonomy" id="317549"/>
    <lineage>
        <taxon>Eukaryota</taxon>
        <taxon>Metazoa</taxon>
        <taxon>Cnidaria</taxon>
        <taxon>Anthozoa</taxon>
        <taxon>Octocorallia</taxon>
        <taxon>Malacalcyonacea</taxon>
        <taxon>Plexauridae</taxon>
        <taxon>Paramuricea</taxon>
    </lineage>
</organism>
<name>A0A7D9J5X4_PARCT</name>
<proteinExistence type="predicted"/>
<accession>A0A7D9J5X4</accession>
<gene>
    <name evidence="1" type="ORF">PACLA_8A003063</name>
</gene>
<keyword evidence="2" id="KW-1185">Reference proteome</keyword>
<reference evidence="1" key="1">
    <citation type="submission" date="2020-04" db="EMBL/GenBank/DDBJ databases">
        <authorList>
            <person name="Alioto T."/>
            <person name="Alioto T."/>
            <person name="Gomez Garrido J."/>
        </authorList>
    </citation>
    <scope>NUCLEOTIDE SEQUENCE</scope>
    <source>
        <strain evidence="1">A484AB</strain>
    </source>
</reference>
<dbReference type="Gene3D" id="2.130.10.10">
    <property type="entry name" value="YVTN repeat-like/Quinoprotein amine dehydrogenase"/>
    <property type="match status" value="1"/>
</dbReference>
<comment type="caution">
    <text evidence="1">The sequence shown here is derived from an EMBL/GenBank/DDBJ whole genome shotgun (WGS) entry which is preliminary data.</text>
</comment>
<dbReference type="InterPro" id="IPR036322">
    <property type="entry name" value="WD40_repeat_dom_sf"/>
</dbReference>